<dbReference type="SUPFAM" id="SSF56672">
    <property type="entry name" value="DNA/RNA polymerases"/>
    <property type="match status" value="1"/>
</dbReference>
<keyword evidence="3" id="KW-1185">Reference proteome</keyword>
<keyword evidence="1" id="KW-0227">DNA damage</keyword>
<sequence length="163" mass="16771">MERFLVVHCPALAPLDDRGRHARGLAQVLALLQELSARPPEALGPGLAALATRGPARYFGGDWALAAHVRDLLAKRLGLEGHLGVADGLLAAVLAAELAAQGGQEPVVVPPGQSPAFLAPWPVAVLGQPKLADLLARLGVRRLGQLAALPPAAVAERLGTLGL</sequence>
<feature type="non-terminal residue" evidence="2">
    <location>
        <position position="163"/>
    </location>
</feature>
<evidence type="ECO:0000256" key="1">
    <source>
        <dbReference type="ARBA" id="ARBA00022763"/>
    </source>
</evidence>
<proteinExistence type="predicted"/>
<dbReference type="PANTHER" id="PTHR35369">
    <property type="entry name" value="BLR3025 PROTEIN-RELATED"/>
    <property type="match status" value="1"/>
</dbReference>
<organism evidence="2 3">
    <name type="scientific">Aciditerrimonas ferrireducens</name>
    <dbReference type="NCBI Taxonomy" id="667306"/>
    <lineage>
        <taxon>Bacteria</taxon>
        <taxon>Bacillati</taxon>
        <taxon>Actinomycetota</taxon>
        <taxon>Acidimicrobiia</taxon>
        <taxon>Acidimicrobiales</taxon>
        <taxon>Acidimicrobiaceae</taxon>
        <taxon>Aciditerrimonas</taxon>
    </lineage>
</organism>
<accession>A0ABV6C8G5</accession>
<gene>
    <name evidence="2" type="ORF">ACFFRE_10335</name>
</gene>
<reference evidence="2 3" key="1">
    <citation type="submission" date="2024-09" db="EMBL/GenBank/DDBJ databases">
        <authorList>
            <person name="Sun Q."/>
            <person name="Mori K."/>
        </authorList>
    </citation>
    <scope>NUCLEOTIDE SEQUENCE [LARGE SCALE GENOMIC DNA]</scope>
    <source>
        <strain evidence="2 3">JCM 15389</strain>
    </source>
</reference>
<dbReference type="EMBL" id="JBHLYQ010000111">
    <property type="protein sequence ID" value="MFC0082527.1"/>
    <property type="molecule type" value="Genomic_DNA"/>
</dbReference>
<comment type="caution">
    <text evidence="2">The sequence shown here is derived from an EMBL/GenBank/DDBJ whole genome shotgun (WGS) entry which is preliminary data.</text>
</comment>
<dbReference type="InterPro" id="IPR050356">
    <property type="entry name" value="SulA_CellDiv_inhibitor"/>
</dbReference>
<dbReference type="InterPro" id="IPR043502">
    <property type="entry name" value="DNA/RNA_pol_sf"/>
</dbReference>
<evidence type="ECO:0000313" key="3">
    <source>
        <dbReference type="Proteomes" id="UP001589788"/>
    </source>
</evidence>
<dbReference type="Proteomes" id="UP001589788">
    <property type="component" value="Unassembled WGS sequence"/>
</dbReference>
<evidence type="ECO:0000313" key="2">
    <source>
        <dbReference type="EMBL" id="MFC0082527.1"/>
    </source>
</evidence>
<name>A0ABV6C8G5_9ACTN</name>
<dbReference type="PANTHER" id="PTHR35369:SF2">
    <property type="entry name" value="BLR3025 PROTEIN"/>
    <property type="match status" value="1"/>
</dbReference>
<protein>
    <submittedName>
        <fullName evidence="2">DNA polymerase Y family protein</fullName>
    </submittedName>
</protein>